<reference evidence="3" key="1">
    <citation type="submission" date="2021-02" db="EMBL/GenBank/DDBJ databases">
        <authorList>
            <person name="Nowell W R."/>
        </authorList>
    </citation>
    <scope>NUCLEOTIDE SEQUENCE</scope>
</reference>
<feature type="transmembrane region" description="Helical" evidence="1">
    <location>
        <begin position="1611"/>
        <end position="1632"/>
    </location>
</feature>
<feature type="transmembrane region" description="Helical" evidence="1">
    <location>
        <begin position="1164"/>
        <end position="1186"/>
    </location>
</feature>
<dbReference type="PANTHER" id="PTHR32046">
    <property type="entry name" value="G DOMAIN-CONTAINING PROTEIN"/>
    <property type="match status" value="1"/>
</dbReference>
<feature type="transmembrane region" description="Helical" evidence="1">
    <location>
        <begin position="1439"/>
        <end position="1460"/>
    </location>
</feature>
<dbReference type="InterPro" id="IPR027417">
    <property type="entry name" value="P-loop_NTPase"/>
</dbReference>
<sequence>LLSIAHYHKHDCLILSALGCGAFRNPPDHVAKLFRSVIEQYAGFFQTIIFAIIDDHNSGQQHNPDGNFKSFKDELDELRLEPLTPLTQPNTNFGPYRVSPDGLTISDVSIFDLQPCQLGAKCNEIQDSKHSRLYSHPSLCKERSLKGTCTKLNDSIHMSSFIHLNPCKNGAQCKDIDNTKHNQEYEHPSFCPNRNICSDTSDEHENAYRHLPLCKSFLKCLDYQKHVASHCENFRHCNPSCQDGKYCANFHVKQHIENYKHPFPNPCPFTPYHCSWYEQFISASNNDVISGEIEQHCLDFAHVCVLGRNCANNDSLHWEKSIHVRRPICSLGNECTKLIQEDHLSSFTHPNVCDIRFLCKDADKCHDRHDATHMAKFRHIITLEDSGIVRYYNLNQNIDFVQNQKHNVERVRRYVENEKWEPLPSGSIPQNIIDWIRTVQPVHRCRPEIFESILLHGHVMSRDYMDNLKKSPCIIDSILQHNELRRIKYFKEKKCAKDIKEYVTALVIEELEGNNSENTKSDEHSRDNVLISPDGLASKSRKELIRNKEVILSSILSEDEITTIKTKAIEIAQASIKLHSNPAGINHPPDKELGTNRNVFSILGPHLGQYGDVFIVFKREILHHPDSNFTVQAATSYASGRAFKWRPWLGTDPGSQDARVKLFHSTKLHASIPDYEYATALELIATTSQTLKKKSMNIDLPTILKRWLTVDSHMTIEAHLPQLIPLDYIDHIYMSKNIFDAFNNKTRETIKTIFDNRISIQSIESRKEHENFVMKELIDKFGQRDIHSISRPIQGAVITIPATDFNDHFVLPLTISQAYEQYKIDHPQIPTDGTVYIYWQIMNGDMMLTLTNEEINTGEKQPNLRCLTCYIAEKPSRKINSYHEHASYLHSGLLFQHEIVVQEEGFSASSTSFFIGCNTDDFMTFRLEIQRSTGTVTLSHSGSNSIYNHEQICATFSKSDFDLNQLNFIHVSAGARTVPIRNLFVTFEKQSEPFDSIGSNVQTNLSDLPRDVLDDNVTKKLDQSQAVPKPGWSPVITSSNRFIQRPIIKWSLVFLFSLIILSTSFYVLQKRFDVTDKLHSSLNTAMNHFNTKMEDFSSKLINFQPYSISLSNILILLIRFNWIGFFIIINELLLYHGYFVNYTGTYRLFKEKFQDWYATSRLKYGIFILLLLIGPFLLEIFIFYSSTLLKPFLIIMQTFLRYFWLISLITLCESFGDYEYSSSYVRKYQKIKRIIQDWCIKHRIQRTILFLIILAIPFLLDRTILYSLIILNKIVHPLWTSFVFIVRYNWLILIFILDGILTKQTYFTNLSGKYRDRRNNIDNKLSHIFNEKYTRVRQILGNWYKNDNLESRITITTILILPLIIEVIFLYTIPITRTFLFFSWKLLIFLIHYLWLSIIIMINEFIFLENNYFPKYIQLYKSIKENISDWCDDKRFRRVVILVSIVVGPFILEMCFIWFIPMTRLLFFLLWNLCLLLITYCWLVLIVIISKILEENDAFPKYVEKFKSIMDLLERWTGSSNIKFGIVAIVILAAPAFFEHVTIRSMSLREIFIFLLTTLSLFIIRYCWLALIIIISAIFENNEIFPKYVKKFQSIIDTFNRWTGNSKFKGGILWVSLVSGPFVLEMSIVWFLPMMKLLFFLLWKLFIILIRYCWLLLLVIGSEILEETGMFPKFVAKYKELKQQVERWSKDDKLKIGIVIFTVLSGPFLLEMFLFYVNNTAKPNELCRIKANRNSDPSNDINVLLLGLTGVGKSTFINALANYLCNDTLEEACKDKIQAVIPSAFSFTDDDTFEQKTIEIGQRNEHEDCNDEDRSCTQRCRSFIFRVGDKNLRIIDTPSVGDTRGPEQDVKNFHDIFTYISQYEHLNGICILLKPNEERLTILFRFCINELLRHLHKSAHQNIIFVFTNARATFFKPGVTSKILRALLDQHKKDHDVDVSFSRENTFLLDNESFRYLALRKNGVRLNNDQTLSYQKSWDHTIKEYSNLINHIVARPLHAVSNTLSLNEAEQLVRKLTRPIAEIAKLIQENIQLAREFRKTTIQNSQIFNQGLPQNEVKIVPLAHPRLVCTNKKCCRPIIVNNETVTEYITICHEPCYLKGIVEETIKDPRIKQCEVINYITGKCLKCDCLWSEHQHITYEYETNIVRLNGSCSLADIDKRISDLRDEQTKIEDIYKKLAKFLHANSMLPLNDDILEYLSCFIRQEQMKKDSGSQNNDIIQGLKEMMKSYEQEMKLFKRTIGSEKDRSSSKDVLKSDEIFSLVRTLYDLPINGKKIREQVEVLIFNQKKLISKQEVLVELPAKADSSALMRQFKNIMSSN</sequence>
<dbReference type="PANTHER" id="PTHR32046:SF11">
    <property type="entry name" value="IMMUNE-ASSOCIATED NUCLEOTIDE-BINDING PROTEIN 10-LIKE"/>
    <property type="match status" value="1"/>
</dbReference>
<feature type="transmembrane region" description="Helical" evidence="1">
    <location>
        <begin position="1124"/>
        <end position="1143"/>
    </location>
</feature>
<dbReference type="Gene3D" id="3.40.220.10">
    <property type="entry name" value="Leucine Aminopeptidase, subunit E, domain 1"/>
    <property type="match status" value="1"/>
</dbReference>
<evidence type="ECO:0000256" key="1">
    <source>
        <dbReference type="SAM" id="Phobius"/>
    </source>
</evidence>
<dbReference type="InterPro" id="IPR058519">
    <property type="entry name" value="DUF8206"/>
</dbReference>
<dbReference type="EMBL" id="CAJOBS010000903">
    <property type="protein sequence ID" value="CAF4658130.1"/>
    <property type="molecule type" value="Genomic_DNA"/>
</dbReference>
<keyword evidence="1" id="KW-0812">Transmembrane</keyword>
<evidence type="ECO:0000313" key="3">
    <source>
        <dbReference type="EMBL" id="CAF4658130.1"/>
    </source>
</evidence>
<keyword evidence="1" id="KW-0472">Membrane</keyword>
<feature type="domain" description="DUF8206" evidence="2">
    <location>
        <begin position="2062"/>
        <end position="2140"/>
    </location>
</feature>
<feature type="transmembrane region" description="Helical" evidence="1">
    <location>
        <begin position="1696"/>
        <end position="1717"/>
    </location>
</feature>
<feature type="transmembrane region" description="Helical" evidence="1">
    <location>
        <begin position="1047"/>
        <end position="1068"/>
    </location>
</feature>
<feature type="transmembrane region" description="Helical" evidence="1">
    <location>
        <begin position="1386"/>
        <end position="1408"/>
    </location>
</feature>
<dbReference type="Gene3D" id="3.40.50.300">
    <property type="entry name" value="P-loop containing nucleotide triphosphate hydrolases"/>
    <property type="match status" value="1"/>
</dbReference>
<name>A0A821G0I1_9BILA</name>
<protein>
    <recommendedName>
        <fullName evidence="2">DUF8206 domain-containing protein</fullName>
    </recommendedName>
</protein>
<proteinExistence type="predicted"/>
<dbReference type="InterPro" id="IPR043472">
    <property type="entry name" value="Macro_dom-like"/>
</dbReference>
<dbReference type="Pfam" id="PF26633">
    <property type="entry name" value="DUF8206"/>
    <property type="match status" value="1"/>
</dbReference>
<feature type="transmembrane region" description="Helical" evidence="1">
    <location>
        <begin position="1466"/>
        <end position="1489"/>
    </location>
</feature>
<gene>
    <name evidence="3" type="ORF">TOA249_LOCUS14512</name>
</gene>
<feature type="transmembrane region" description="Helical" evidence="1">
    <location>
        <begin position="1638"/>
        <end position="1660"/>
    </location>
</feature>
<feature type="transmembrane region" description="Helical" evidence="1">
    <location>
        <begin position="1551"/>
        <end position="1579"/>
    </location>
</feature>
<feature type="transmembrane region" description="Helical" evidence="1">
    <location>
        <begin position="1277"/>
        <end position="1297"/>
    </location>
</feature>
<dbReference type="Proteomes" id="UP000663838">
    <property type="component" value="Unassembled WGS sequence"/>
</dbReference>
<evidence type="ECO:0000259" key="2">
    <source>
        <dbReference type="Pfam" id="PF26633"/>
    </source>
</evidence>
<keyword evidence="1" id="KW-1133">Transmembrane helix</keyword>
<accession>A0A821G0I1</accession>
<feature type="transmembrane region" description="Helical" evidence="1">
    <location>
        <begin position="1353"/>
        <end position="1374"/>
    </location>
</feature>
<feature type="transmembrane region" description="Helical" evidence="1">
    <location>
        <begin position="1522"/>
        <end position="1539"/>
    </location>
</feature>
<comment type="caution">
    <text evidence="3">The sequence shown here is derived from an EMBL/GenBank/DDBJ whole genome shotgun (WGS) entry which is preliminary data.</text>
</comment>
<dbReference type="SUPFAM" id="SSF52540">
    <property type="entry name" value="P-loop containing nucleoside triphosphate hydrolases"/>
    <property type="match status" value="1"/>
</dbReference>
<feature type="transmembrane region" description="Helical" evidence="1">
    <location>
        <begin position="1100"/>
        <end position="1118"/>
    </location>
</feature>
<evidence type="ECO:0000313" key="4">
    <source>
        <dbReference type="Proteomes" id="UP000663838"/>
    </source>
</evidence>
<organism evidence="3 4">
    <name type="scientific">Rotaria socialis</name>
    <dbReference type="NCBI Taxonomy" id="392032"/>
    <lineage>
        <taxon>Eukaryota</taxon>
        <taxon>Metazoa</taxon>
        <taxon>Spiralia</taxon>
        <taxon>Gnathifera</taxon>
        <taxon>Rotifera</taxon>
        <taxon>Eurotatoria</taxon>
        <taxon>Bdelloidea</taxon>
        <taxon>Philodinida</taxon>
        <taxon>Philodinidae</taxon>
        <taxon>Rotaria</taxon>
    </lineage>
</organism>
<feature type="transmembrane region" description="Helical" evidence="1">
    <location>
        <begin position="1248"/>
        <end position="1271"/>
    </location>
</feature>
<feature type="non-terminal residue" evidence="3">
    <location>
        <position position="1"/>
    </location>
</feature>